<protein>
    <submittedName>
        <fullName evidence="1">Uncharacterized protein</fullName>
    </submittedName>
</protein>
<dbReference type="Proteomes" id="UP000799777">
    <property type="component" value="Unassembled WGS sequence"/>
</dbReference>
<evidence type="ECO:0000313" key="1">
    <source>
        <dbReference type="EMBL" id="KAF2032289.1"/>
    </source>
</evidence>
<accession>A0A9P4HEQ9</accession>
<evidence type="ECO:0000313" key="2">
    <source>
        <dbReference type="Proteomes" id="UP000799777"/>
    </source>
</evidence>
<name>A0A9P4HEQ9_9PLEO</name>
<organism evidence="1 2">
    <name type="scientific">Setomelanomma holmii</name>
    <dbReference type="NCBI Taxonomy" id="210430"/>
    <lineage>
        <taxon>Eukaryota</taxon>
        <taxon>Fungi</taxon>
        <taxon>Dikarya</taxon>
        <taxon>Ascomycota</taxon>
        <taxon>Pezizomycotina</taxon>
        <taxon>Dothideomycetes</taxon>
        <taxon>Pleosporomycetidae</taxon>
        <taxon>Pleosporales</taxon>
        <taxon>Pleosporineae</taxon>
        <taxon>Phaeosphaeriaceae</taxon>
        <taxon>Setomelanomma</taxon>
    </lineage>
</organism>
<dbReference type="EMBL" id="ML978174">
    <property type="protein sequence ID" value="KAF2032289.1"/>
    <property type="molecule type" value="Genomic_DNA"/>
</dbReference>
<proteinExistence type="predicted"/>
<gene>
    <name evidence="1" type="ORF">EK21DRAFT_61208</name>
</gene>
<reference evidence="1" key="1">
    <citation type="journal article" date="2020" name="Stud. Mycol.">
        <title>101 Dothideomycetes genomes: a test case for predicting lifestyles and emergence of pathogens.</title>
        <authorList>
            <person name="Haridas S."/>
            <person name="Albert R."/>
            <person name="Binder M."/>
            <person name="Bloem J."/>
            <person name="Labutti K."/>
            <person name="Salamov A."/>
            <person name="Andreopoulos B."/>
            <person name="Baker S."/>
            <person name="Barry K."/>
            <person name="Bills G."/>
            <person name="Bluhm B."/>
            <person name="Cannon C."/>
            <person name="Castanera R."/>
            <person name="Culley D."/>
            <person name="Daum C."/>
            <person name="Ezra D."/>
            <person name="Gonzalez J."/>
            <person name="Henrissat B."/>
            <person name="Kuo A."/>
            <person name="Liang C."/>
            <person name="Lipzen A."/>
            <person name="Lutzoni F."/>
            <person name="Magnuson J."/>
            <person name="Mondo S."/>
            <person name="Nolan M."/>
            <person name="Ohm R."/>
            <person name="Pangilinan J."/>
            <person name="Park H.-J."/>
            <person name="Ramirez L."/>
            <person name="Alfaro M."/>
            <person name="Sun H."/>
            <person name="Tritt A."/>
            <person name="Yoshinaga Y."/>
            <person name="Zwiers L.-H."/>
            <person name="Turgeon B."/>
            <person name="Goodwin S."/>
            <person name="Spatafora J."/>
            <person name="Crous P."/>
            <person name="Grigoriev I."/>
        </authorList>
    </citation>
    <scope>NUCLEOTIDE SEQUENCE</scope>
    <source>
        <strain evidence="1">CBS 110217</strain>
    </source>
</reference>
<keyword evidence="2" id="KW-1185">Reference proteome</keyword>
<comment type="caution">
    <text evidence="1">The sequence shown here is derived from an EMBL/GenBank/DDBJ whole genome shotgun (WGS) entry which is preliminary data.</text>
</comment>
<dbReference type="OrthoDB" id="3741380at2759"/>
<dbReference type="AlphaFoldDB" id="A0A9P4HEQ9"/>
<sequence>MTTHPRFLFDNLPPELRLEVYSHLSTPYPTTPACTAGLPLKLKTFSCKHTTVQICPVHYGAKNLLALQAYGFQEAREYSPWLLNNAIELRIGVRFHGRINTFVQADWDKKMAAHLRKLPKAFPWLRKVAKYDVQLVWSPVDGVLRSRGNKRTAGRVVRDIVGTLMGLMDGEVGRKKGCVKVKLRLAHDVALETVRCGTRFGFGELLAGWGEFKRWEVGLWKEAHAEKMFETNARLIPVPTLKKEDMSLLRVERGEVTWAHTAQQLVVRKHISEDGRTELVAHEEKSDPDLGYIVASLVGECLGLS</sequence>